<dbReference type="GO" id="GO:0008270">
    <property type="term" value="F:zinc ion binding"/>
    <property type="evidence" value="ECO:0007669"/>
    <property type="project" value="InterPro"/>
</dbReference>
<dbReference type="GO" id="GO:0000981">
    <property type="term" value="F:DNA-binding transcription factor activity, RNA polymerase II-specific"/>
    <property type="evidence" value="ECO:0007669"/>
    <property type="project" value="InterPro"/>
</dbReference>
<dbReference type="InterPro" id="IPR001138">
    <property type="entry name" value="Zn2Cys6_DnaBD"/>
</dbReference>
<evidence type="ECO:0000313" key="10">
    <source>
        <dbReference type="Proteomes" id="UP000034947"/>
    </source>
</evidence>
<dbReference type="AlphaFoldDB" id="A0A0F8UVD7"/>
<dbReference type="CDD" id="cd00067">
    <property type="entry name" value="GAL4"/>
    <property type="match status" value="2"/>
</dbReference>
<proteinExistence type="predicted"/>
<evidence type="ECO:0000256" key="5">
    <source>
        <dbReference type="ARBA" id="ARBA00023163"/>
    </source>
</evidence>
<dbReference type="OrthoDB" id="2563500at2759"/>
<dbReference type="GO" id="GO:0003677">
    <property type="term" value="F:DNA binding"/>
    <property type="evidence" value="ECO:0007669"/>
    <property type="project" value="UniProtKB-KW"/>
</dbReference>
<name>A0A0F8UVD7_9EURO</name>
<keyword evidence="6" id="KW-0539">Nucleus</keyword>
<organism evidence="9 10">
    <name type="scientific">Aspergillus ochraceoroseus</name>
    <dbReference type="NCBI Taxonomy" id="138278"/>
    <lineage>
        <taxon>Eukaryota</taxon>
        <taxon>Fungi</taxon>
        <taxon>Dikarya</taxon>
        <taxon>Ascomycota</taxon>
        <taxon>Pezizomycotina</taxon>
        <taxon>Eurotiomycetes</taxon>
        <taxon>Eurotiomycetidae</taxon>
        <taxon>Eurotiales</taxon>
        <taxon>Aspergillaceae</taxon>
        <taxon>Aspergillus</taxon>
        <taxon>Aspergillus subgen. Nidulantes</taxon>
    </lineage>
</organism>
<dbReference type="InterPro" id="IPR050815">
    <property type="entry name" value="TF_fung"/>
</dbReference>
<keyword evidence="2" id="KW-0479">Metal-binding</keyword>
<dbReference type="InterPro" id="IPR036864">
    <property type="entry name" value="Zn2-C6_fun-type_DNA-bd_sf"/>
</dbReference>
<sequence length="677" mass="75813">MVHATHTANPVSSFPGGDLTMLTFGSRRVKCDERPDGCANCERLQLPCLGYNGHPTSRHSDPRTRARRTYKSCPECRLARAKCSGERPSCSRCQEKHLQCRYGENTEPEWTQRLASAVARADTPTPDEPSSTPQHEPELEHTHLSWITSSHLPDKIKVNALVDQFYTLEYSTMTQALSRKFILRAGSHWADTAYKMLLESLDKISIENLMSAQLIYDYALRVGNFAQAFMLGGLTARMAQALQINLEYSTDVLCQEPGHNLSVTAREGRRRLMWSCFVTDALLGSGVDQLMLVDESDVKIQLPCNEQAIPPNPDENMGLMAYFIQHIRVRKQVLRYIKHLDTARSPWLADSEFAILDKACNDWYDSLPINLQFTASTIYARKASSQLGALVLLHCAHHQTLCDLYRLGAPALFKLRSAIEFPPEQSEFLRKLQWDLYEAAKALAAILGEAERHGSYILSDTWLPSITYDSSRIMLYYLTQLIDPREQDSKDLVLQTIPYLQSNIRALKAMQALNAVSEPLCNAAETMLRRLGAEAEIVGPSRNIIPDDPYLPDPEDANRQSPPGIPAQSAPDYVLNPLSIYRMARKTIPERHAPERIASSATSGVHQPSDVSPPTLNPGADELMFFTSDLGWAWQPAETALGSGMERTGLHPWVGGTQLQDTDPEQVSWGQNFPFIS</sequence>
<dbReference type="VEuPathDB" id="FungiDB:P175DRAFT_0452587"/>
<evidence type="ECO:0000256" key="2">
    <source>
        <dbReference type="ARBA" id="ARBA00022723"/>
    </source>
</evidence>
<dbReference type="PANTHER" id="PTHR47338:SF7">
    <property type="entry name" value="ZN(II)2CYS6 TRANSCRIPTION FACTOR (EUROFUNG)"/>
    <property type="match status" value="1"/>
</dbReference>
<dbReference type="SMART" id="SM00906">
    <property type="entry name" value="Fungal_trans"/>
    <property type="match status" value="1"/>
</dbReference>
<dbReference type="EMBL" id="JYKN01000673">
    <property type="protein sequence ID" value="KKK23489.1"/>
    <property type="molecule type" value="Genomic_DNA"/>
</dbReference>
<evidence type="ECO:0000256" key="1">
    <source>
        <dbReference type="ARBA" id="ARBA00004123"/>
    </source>
</evidence>
<dbReference type="PANTHER" id="PTHR47338">
    <property type="entry name" value="ZN(II)2CYS6 TRANSCRIPTION FACTOR (EUROFUNG)-RELATED"/>
    <property type="match status" value="1"/>
</dbReference>
<dbReference type="SMART" id="SM00066">
    <property type="entry name" value="GAL4"/>
    <property type="match status" value="2"/>
</dbReference>
<evidence type="ECO:0000259" key="8">
    <source>
        <dbReference type="PROSITE" id="PS50048"/>
    </source>
</evidence>
<dbReference type="GO" id="GO:0006351">
    <property type="term" value="P:DNA-templated transcription"/>
    <property type="evidence" value="ECO:0007669"/>
    <property type="project" value="InterPro"/>
</dbReference>
<evidence type="ECO:0000256" key="4">
    <source>
        <dbReference type="ARBA" id="ARBA00023125"/>
    </source>
</evidence>
<evidence type="ECO:0000313" key="9">
    <source>
        <dbReference type="EMBL" id="KKK23489.1"/>
    </source>
</evidence>
<dbReference type="Proteomes" id="UP000034947">
    <property type="component" value="Unassembled WGS sequence"/>
</dbReference>
<keyword evidence="5" id="KW-0804">Transcription</keyword>
<reference evidence="9 10" key="1">
    <citation type="submission" date="2015-02" db="EMBL/GenBank/DDBJ databases">
        <title>Draft Genome Sequences of Two Closely-Related Aflatoxigenic Aspergillus Species Obtained from the Cote d'Ivoire.</title>
        <authorList>
            <person name="Moore G.G."/>
            <person name="Beltz S.B."/>
            <person name="Mack B.M."/>
        </authorList>
    </citation>
    <scope>NUCLEOTIDE SEQUENCE [LARGE SCALE GENOMIC DNA]</scope>
    <source>
        <strain evidence="9 10">SRRC1432</strain>
    </source>
</reference>
<feature type="region of interest" description="Disordered" evidence="7">
    <location>
        <begin position="118"/>
        <end position="140"/>
    </location>
</feature>
<dbReference type="GO" id="GO:0005634">
    <property type="term" value="C:nucleus"/>
    <property type="evidence" value="ECO:0007669"/>
    <property type="project" value="UniProtKB-SubCell"/>
</dbReference>
<dbReference type="Gene3D" id="4.10.240.10">
    <property type="entry name" value="Zn(2)-C6 fungal-type DNA-binding domain"/>
    <property type="match status" value="1"/>
</dbReference>
<feature type="region of interest" description="Disordered" evidence="7">
    <location>
        <begin position="542"/>
        <end position="569"/>
    </location>
</feature>
<keyword evidence="10" id="KW-1185">Reference proteome</keyword>
<protein>
    <recommendedName>
        <fullName evidence="8">Zn(2)-C6 fungal-type domain-containing protein</fullName>
    </recommendedName>
</protein>
<dbReference type="InterPro" id="IPR007219">
    <property type="entry name" value="XnlR_reg_dom"/>
</dbReference>
<comment type="subcellular location">
    <subcellularLocation>
        <location evidence="1">Nucleus</location>
    </subcellularLocation>
</comment>
<evidence type="ECO:0000256" key="7">
    <source>
        <dbReference type="SAM" id="MobiDB-lite"/>
    </source>
</evidence>
<evidence type="ECO:0000256" key="3">
    <source>
        <dbReference type="ARBA" id="ARBA00023015"/>
    </source>
</evidence>
<dbReference type="Pfam" id="PF04082">
    <property type="entry name" value="Fungal_trans"/>
    <property type="match status" value="1"/>
</dbReference>
<feature type="compositionally biased region" description="Low complexity" evidence="7">
    <location>
        <begin position="122"/>
        <end position="133"/>
    </location>
</feature>
<comment type="caution">
    <text evidence="9">The sequence shown here is derived from an EMBL/GenBank/DDBJ whole genome shotgun (WGS) entry which is preliminary data.</text>
</comment>
<gene>
    <name evidence="9" type="ORF">AOCH_001466</name>
</gene>
<keyword evidence="3" id="KW-0805">Transcription regulation</keyword>
<accession>A0A0F8UVD7</accession>
<dbReference type="PROSITE" id="PS50048">
    <property type="entry name" value="ZN2_CY6_FUNGAL_2"/>
    <property type="match status" value="1"/>
</dbReference>
<dbReference type="PROSITE" id="PS00463">
    <property type="entry name" value="ZN2_CY6_FUNGAL_1"/>
    <property type="match status" value="1"/>
</dbReference>
<evidence type="ECO:0000256" key="6">
    <source>
        <dbReference type="ARBA" id="ARBA00023242"/>
    </source>
</evidence>
<keyword evidence="4" id="KW-0238">DNA-binding</keyword>
<dbReference type="SUPFAM" id="SSF57701">
    <property type="entry name" value="Zn2/Cys6 DNA-binding domain"/>
    <property type="match status" value="1"/>
</dbReference>
<dbReference type="CDD" id="cd12148">
    <property type="entry name" value="fungal_TF_MHR"/>
    <property type="match status" value="1"/>
</dbReference>
<feature type="domain" description="Zn(2)-C6 fungal-type" evidence="8">
    <location>
        <begin position="72"/>
        <end position="102"/>
    </location>
</feature>
<dbReference type="Pfam" id="PF00172">
    <property type="entry name" value="Zn_clus"/>
    <property type="match status" value="1"/>
</dbReference>